<gene>
    <name evidence="2" type="ORF">ES288_D12G157900v1</name>
</gene>
<keyword evidence="3" id="KW-1185">Reference proteome</keyword>
<protein>
    <submittedName>
        <fullName evidence="2">Uncharacterized protein</fullName>
    </submittedName>
</protein>
<organism evidence="2 3">
    <name type="scientific">Gossypium darwinii</name>
    <name type="common">Darwin's cotton</name>
    <name type="synonym">Gossypium barbadense var. darwinii</name>
    <dbReference type="NCBI Taxonomy" id="34276"/>
    <lineage>
        <taxon>Eukaryota</taxon>
        <taxon>Viridiplantae</taxon>
        <taxon>Streptophyta</taxon>
        <taxon>Embryophyta</taxon>
        <taxon>Tracheophyta</taxon>
        <taxon>Spermatophyta</taxon>
        <taxon>Magnoliopsida</taxon>
        <taxon>eudicotyledons</taxon>
        <taxon>Gunneridae</taxon>
        <taxon>Pentapetalae</taxon>
        <taxon>rosids</taxon>
        <taxon>malvids</taxon>
        <taxon>Malvales</taxon>
        <taxon>Malvaceae</taxon>
        <taxon>Malvoideae</taxon>
        <taxon>Gossypium</taxon>
    </lineage>
</organism>
<accession>A0A5D2AAK7</accession>
<feature type="region of interest" description="Disordered" evidence="1">
    <location>
        <begin position="25"/>
        <end position="44"/>
    </location>
</feature>
<proteinExistence type="predicted"/>
<evidence type="ECO:0000313" key="2">
    <source>
        <dbReference type="EMBL" id="TYG41208.1"/>
    </source>
</evidence>
<dbReference type="Proteomes" id="UP000323506">
    <property type="component" value="Chromosome D12"/>
</dbReference>
<dbReference type="AlphaFoldDB" id="A0A5D2AAK7"/>
<reference evidence="2 3" key="1">
    <citation type="submission" date="2019-06" db="EMBL/GenBank/DDBJ databases">
        <title>WGS assembly of Gossypium darwinii.</title>
        <authorList>
            <person name="Chen Z.J."/>
            <person name="Sreedasyam A."/>
            <person name="Ando A."/>
            <person name="Song Q."/>
            <person name="De L."/>
            <person name="Hulse-Kemp A."/>
            <person name="Ding M."/>
            <person name="Ye W."/>
            <person name="Kirkbride R."/>
            <person name="Jenkins J."/>
            <person name="Plott C."/>
            <person name="Lovell J."/>
            <person name="Lin Y.-M."/>
            <person name="Vaughn R."/>
            <person name="Liu B."/>
            <person name="Li W."/>
            <person name="Simpson S."/>
            <person name="Scheffler B."/>
            <person name="Saski C."/>
            <person name="Grover C."/>
            <person name="Hu G."/>
            <person name="Conover J."/>
            <person name="Carlson J."/>
            <person name="Shu S."/>
            <person name="Boston L."/>
            <person name="Williams M."/>
            <person name="Peterson D."/>
            <person name="Mcgee K."/>
            <person name="Jones D."/>
            <person name="Wendel J."/>
            <person name="Stelly D."/>
            <person name="Grimwood J."/>
            <person name="Schmutz J."/>
        </authorList>
    </citation>
    <scope>NUCLEOTIDE SEQUENCE [LARGE SCALE GENOMIC DNA]</scope>
    <source>
        <strain evidence="2">1808015.09</strain>
    </source>
</reference>
<evidence type="ECO:0000256" key="1">
    <source>
        <dbReference type="SAM" id="MobiDB-lite"/>
    </source>
</evidence>
<dbReference type="EMBL" id="CM017712">
    <property type="protein sequence ID" value="TYG41208.1"/>
    <property type="molecule type" value="Genomic_DNA"/>
</dbReference>
<name>A0A5D2AAK7_GOSDA</name>
<evidence type="ECO:0000313" key="3">
    <source>
        <dbReference type="Proteomes" id="UP000323506"/>
    </source>
</evidence>
<sequence>MEYWVDMLHHLQLCITLLRDDQSLQTEDDNGEDSGDRVSNPSWRRGARATTHIYMY</sequence>